<sequence>MDLFALFTAWQLLCTGILAAAVSREGAKETYAYLKQLEKHAQVEFDDFGPTSNHINCKSFSLKDAEYYAAYAGLAYCKDDAIRRWDCNHCLKLGRKNEVSTHDNPYNKTRALLVVDSKRKEIVLAFRGTKHSLKNWWLNFSFRKTKFIAGKVHSGFNQVAQHLKGYYIEKLKSHLIAHPDYTLVITGHSLGGAAALLSAVILQSEVKMNWSRIHLITYGQPRVGDKEFATWLNLKPLYLTRVVNEDDLVPHFPPRFMNFQHTHTEMFINRGRARICRTDQSEDRSCSNSKKFNLGFERHSSAFKTIFGTV</sequence>
<comment type="caution">
    <text evidence="1">The sequence shown here is derived from an EMBL/GenBank/DDBJ whole genome shotgun (WGS) entry which is preliminary data.</text>
</comment>
<gene>
    <name evidence="1" type="ORF">DSO57_1000946</name>
</gene>
<reference evidence="1" key="1">
    <citation type="submission" date="2022-04" db="EMBL/GenBank/DDBJ databases">
        <title>Genome of the entomopathogenic fungus Entomophthora muscae.</title>
        <authorList>
            <person name="Elya C."/>
            <person name="Lovett B.R."/>
            <person name="Lee E."/>
            <person name="Macias A.M."/>
            <person name="Hajek A.E."/>
            <person name="De Bivort B.L."/>
            <person name="Kasson M.T."/>
            <person name="De Fine Licht H.H."/>
            <person name="Stajich J.E."/>
        </authorList>
    </citation>
    <scope>NUCLEOTIDE SEQUENCE</scope>
    <source>
        <strain evidence="1">Berkeley</strain>
    </source>
</reference>
<proteinExistence type="predicted"/>
<protein>
    <submittedName>
        <fullName evidence="1">Uncharacterized protein</fullName>
    </submittedName>
</protein>
<evidence type="ECO:0000313" key="2">
    <source>
        <dbReference type="Proteomes" id="UP001165960"/>
    </source>
</evidence>
<evidence type="ECO:0000313" key="1">
    <source>
        <dbReference type="EMBL" id="KAJ9075006.1"/>
    </source>
</evidence>
<dbReference type="Proteomes" id="UP001165960">
    <property type="component" value="Unassembled WGS sequence"/>
</dbReference>
<keyword evidence="2" id="KW-1185">Reference proteome</keyword>
<organism evidence="1 2">
    <name type="scientific">Entomophthora muscae</name>
    <dbReference type="NCBI Taxonomy" id="34485"/>
    <lineage>
        <taxon>Eukaryota</taxon>
        <taxon>Fungi</taxon>
        <taxon>Fungi incertae sedis</taxon>
        <taxon>Zoopagomycota</taxon>
        <taxon>Entomophthoromycotina</taxon>
        <taxon>Entomophthoromycetes</taxon>
        <taxon>Entomophthorales</taxon>
        <taxon>Entomophthoraceae</taxon>
        <taxon>Entomophthora</taxon>
    </lineage>
</organism>
<dbReference type="EMBL" id="QTSX02002842">
    <property type="protein sequence ID" value="KAJ9075006.1"/>
    <property type="molecule type" value="Genomic_DNA"/>
</dbReference>
<accession>A0ACC2TKI4</accession>
<name>A0ACC2TKI4_9FUNG</name>